<dbReference type="EMBL" id="CP036433">
    <property type="protein sequence ID" value="QDU95985.1"/>
    <property type="molecule type" value="Genomic_DNA"/>
</dbReference>
<gene>
    <name evidence="4" type="ORF">Pla8534_38040</name>
</gene>
<name>A0A518DVX1_9BACT</name>
<organism evidence="4 5">
    <name type="scientific">Lignipirellula cremea</name>
    <dbReference type="NCBI Taxonomy" id="2528010"/>
    <lineage>
        <taxon>Bacteria</taxon>
        <taxon>Pseudomonadati</taxon>
        <taxon>Planctomycetota</taxon>
        <taxon>Planctomycetia</taxon>
        <taxon>Pirellulales</taxon>
        <taxon>Pirellulaceae</taxon>
        <taxon>Lignipirellula</taxon>
    </lineage>
</organism>
<keyword evidence="5" id="KW-1185">Reference proteome</keyword>
<keyword evidence="2" id="KW-0732">Signal</keyword>
<dbReference type="Pfam" id="PF07607">
    <property type="entry name" value="DUF1570"/>
    <property type="match status" value="1"/>
</dbReference>
<feature type="chain" id="PRO_5021698234" description="DUF1570 domain-containing protein" evidence="2">
    <location>
        <begin position="26"/>
        <end position="482"/>
    </location>
</feature>
<reference evidence="4 5" key="1">
    <citation type="submission" date="2019-02" db="EMBL/GenBank/DDBJ databases">
        <title>Deep-cultivation of Planctomycetes and their phenomic and genomic characterization uncovers novel biology.</title>
        <authorList>
            <person name="Wiegand S."/>
            <person name="Jogler M."/>
            <person name="Boedeker C."/>
            <person name="Pinto D."/>
            <person name="Vollmers J."/>
            <person name="Rivas-Marin E."/>
            <person name="Kohn T."/>
            <person name="Peeters S.H."/>
            <person name="Heuer A."/>
            <person name="Rast P."/>
            <person name="Oberbeckmann S."/>
            <person name="Bunk B."/>
            <person name="Jeske O."/>
            <person name="Meyerdierks A."/>
            <person name="Storesund J.E."/>
            <person name="Kallscheuer N."/>
            <person name="Luecker S."/>
            <person name="Lage O.M."/>
            <person name="Pohl T."/>
            <person name="Merkel B.J."/>
            <person name="Hornburger P."/>
            <person name="Mueller R.-W."/>
            <person name="Bruemmer F."/>
            <person name="Labrenz M."/>
            <person name="Spormann A.M."/>
            <person name="Op den Camp H."/>
            <person name="Overmann J."/>
            <person name="Amann R."/>
            <person name="Jetten M.S.M."/>
            <person name="Mascher T."/>
            <person name="Medema M.H."/>
            <person name="Devos D.P."/>
            <person name="Kaster A.-K."/>
            <person name="Ovreas L."/>
            <person name="Rohde M."/>
            <person name="Galperin M.Y."/>
            <person name="Jogler C."/>
        </authorList>
    </citation>
    <scope>NUCLEOTIDE SEQUENCE [LARGE SCALE GENOMIC DNA]</scope>
    <source>
        <strain evidence="4 5">Pla85_3_4</strain>
    </source>
</reference>
<accession>A0A518DVX1</accession>
<proteinExistence type="predicted"/>
<dbReference type="KEGG" id="lcre:Pla8534_38040"/>
<feature type="signal peptide" evidence="2">
    <location>
        <begin position="1"/>
        <end position="25"/>
    </location>
</feature>
<protein>
    <recommendedName>
        <fullName evidence="3">DUF1570 domain-containing protein</fullName>
    </recommendedName>
</protein>
<evidence type="ECO:0000313" key="4">
    <source>
        <dbReference type="EMBL" id="QDU95985.1"/>
    </source>
</evidence>
<evidence type="ECO:0000313" key="5">
    <source>
        <dbReference type="Proteomes" id="UP000317648"/>
    </source>
</evidence>
<sequence length="482" mass="56036" precursor="true">MTPFVPRAMSTLLLLLLASSAGLRAEDPQPEPGSRIEQTAHWEMETLKCKDGRTLYGLMQKITRREMEFVEVVRRSGKPLYLVVHYYAPGAVEKWTKLDPPDRRELIQRIGPLLLHKNRRRIEAGRMEVVELRESTVEGVVWRQASTPSFLLKSTADEDTTRRAVVRLEQMFRAYQQILPPQLDRNKPVTIELLGTRAEYRAELARRQLQIENPAFFSAAENLIVAGDDLQVYAEQLVNTRAENEQVRRRYDALDADFEERITKLAADLKANGYQPTDIQAEIRLRRAAWTNERTAAMTRILEANRRNETRSGQLLQRVFARLFHESFHAWYENYVFPERNADTPRWLHEGLAQIFETGHLEADTLRIDAPSRESLLALQEDLRGPEPLRLRELLTSEENAFLAWRHDPNISERYYLYSWGVAWYLTFDRDLLSADSLSGYVSPQAAREDPIPRFERFVGQDLETFEAAWQKAMLDRKPSRP</sequence>
<dbReference type="Proteomes" id="UP000317648">
    <property type="component" value="Chromosome"/>
</dbReference>
<feature type="domain" description="DUF1570" evidence="3">
    <location>
        <begin position="321"/>
        <end position="427"/>
    </location>
</feature>
<evidence type="ECO:0000256" key="2">
    <source>
        <dbReference type="SAM" id="SignalP"/>
    </source>
</evidence>
<evidence type="ECO:0000259" key="3">
    <source>
        <dbReference type="Pfam" id="PF07607"/>
    </source>
</evidence>
<dbReference type="AlphaFoldDB" id="A0A518DVX1"/>
<dbReference type="InterPro" id="IPR011464">
    <property type="entry name" value="DUF1570"/>
</dbReference>
<evidence type="ECO:0000256" key="1">
    <source>
        <dbReference type="SAM" id="Coils"/>
    </source>
</evidence>
<feature type="coiled-coil region" evidence="1">
    <location>
        <begin position="230"/>
        <end position="257"/>
    </location>
</feature>
<keyword evidence="1" id="KW-0175">Coiled coil</keyword>